<protein>
    <submittedName>
        <fullName evidence="1">UBN2_2 domain-containing protein</fullName>
    </submittedName>
</protein>
<keyword evidence="2" id="KW-1185">Reference proteome</keyword>
<evidence type="ECO:0000313" key="2">
    <source>
        <dbReference type="Proteomes" id="UP000187406"/>
    </source>
</evidence>
<proteinExistence type="predicted"/>
<gene>
    <name evidence="1" type="ORF">CFOL_v3_25405</name>
</gene>
<dbReference type="Proteomes" id="UP000187406">
    <property type="component" value="Unassembled WGS sequence"/>
</dbReference>
<reference evidence="2" key="1">
    <citation type="submission" date="2016-04" db="EMBL/GenBank/DDBJ databases">
        <title>Cephalotus genome sequencing.</title>
        <authorList>
            <person name="Fukushima K."/>
            <person name="Hasebe M."/>
            <person name="Fang X."/>
        </authorList>
    </citation>
    <scope>NUCLEOTIDE SEQUENCE [LARGE SCALE GENOMIC DNA]</scope>
    <source>
        <strain evidence="2">cv. St1</strain>
    </source>
</reference>
<feature type="non-terminal residue" evidence="1">
    <location>
        <position position="1"/>
    </location>
</feature>
<dbReference type="AlphaFoldDB" id="A0A1Q3CP97"/>
<evidence type="ECO:0000313" key="1">
    <source>
        <dbReference type="EMBL" id="GAV81952.1"/>
    </source>
</evidence>
<dbReference type="InParanoid" id="A0A1Q3CP97"/>
<accession>A0A1Q3CP97</accession>
<sequence length="150" mass="17419">FEGFETAEEMWTALKDKFGGTSASKLRKLTIKFDTYRKCQNRSMSQQLREMSNLIRDLKTVEHTPTDEQQVQPVSQSFLERWEHMKINFAHNDNIKTFDDIEHHLELENECLEAAKSSSHAYAAETNSCRASGLQFLWKKKEGWAGTQES</sequence>
<dbReference type="Pfam" id="PF14223">
    <property type="entry name" value="Retrotran_gag_2"/>
    <property type="match status" value="1"/>
</dbReference>
<dbReference type="OrthoDB" id="1909174at2759"/>
<comment type="caution">
    <text evidence="1">The sequence shown here is derived from an EMBL/GenBank/DDBJ whole genome shotgun (WGS) entry which is preliminary data.</text>
</comment>
<dbReference type="EMBL" id="BDDD01002519">
    <property type="protein sequence ID" value="GAV81952.1"/>
    <property type="molecule type" value="Genomic_DNA"/>
</dbReference>
<name>A0A1Q3CP97_CEPFO</name>
<organism evidence="1 2">
    <name type="scientific">Cephalotus follicularis</name>
    <name type="common">Albany pitcher plant</name>
    <dbReference type="NCBI Taxonomy" id="3775"/>
    <lineage>
        <taxon>Eukaryota</taxon>
        <taxon>Viridiplantae</taxon>
        <taxon>Streptophyta</taxon>
        <taxon>Embryophyta</taxon>
        <taxon>Tracheophyta</taxon>
        <taxon>Spermatophyta</taxon>
        <taxon>Magnoliopsida</taxon>
        <taxon>eudicotyledons</taxon>
        <taxon>Gunneridae</taxon>
        <taxon>Pentapetalae</taxon>
        <taxon>rosids</taxon>
        <taxon>fabids</taxon>
        <taxon>Oxalidales</taxon>
        <taxon>Cephalotaceae</taxon>
        <taxon>Cephalotus</taxon>
    </lineage>
</organism>